<keyword evidence="4 10" id="KW-0812">Transmembrane</keyword>
<dbReference type="InParanoid" id="A0A158P0C5"/>
<evidence type="ECO:0000256" key="6">
    <source>
        <dbReference type="ARBA" id="ARBA00022989"/>
    </source>
</evidence>
<dbReference type="Proteomes" id="UP000005205">
    <property type="component" value="Unassembled WGS sequence"/>
</dbReference>
<evidence type="ECO:0000256" key="1">
    <source>
        <dbReference type="ARBA" id="ARBA00004651"/>
    </source>
</evidence>
<evidence type="ECO:0000256" key="2">
    <source>
        <dbReference type="ARBA" id="ARBA00022475"/>
    </source>
</evidence>
<dbReference type="OrthoDB" id="7539170at2759"/>
<evidence type="ECO:0000313" key="11">
    <source>
        <dbReference type="EnsemblMetazoa" id="XP_012063233.1"/>
    </source>
</evidence>
<dbReference type="GO" id="GO:0005549">
    <property type="term" value="F:odorant binding"/>
    <property type="evidence" value="ECO:0007669"/>
    <property type="project" value="InterPro"/>
</dbReference>
<comment type="subcellular location">
    <subcellularLocation>
        <location evidence="1 10">Cell membrane</location>
        <topology evidence="1 10">Multi-pass membrane protein</topology>
    </subcellularLocation>
</comment>
<dbReference type="KEGG" id="acep:105626546"/>
<gene>
    <name evidence="11" type="primary">105626546</name>
</gene>
<protein>
    <recommendedName>
        <fullName evidence="10">Odorant receptor</fullName>
    </recommendedName>
</protein>
<feature type="transmembrane region" description="Helical" evidence="10">
    <location>
        <begin position="281"/>
        <end position="300"/>
    </location>
</feature>
<feature type="transmembrane region" description="Helical" evidence="10">
    <location>
        <begin position="46"/>
        <end position="71"/>
    </location>
</feature>
<evidence type="ECO:0000256" key="4">
    <source>
        <dbReference type="ARBA" id="ARBA00022692"/>
    </source>
</evidence>
<evidence type="ECO:0000256" key="9">
    <source>
        <dbReference type="ARBA" id="ARBA00023224"/>
    </source>
</evidence>
<feature type="transmembrane region" description="Helical" evidence="10">
    <location>
        <begin position="312"/>
        <end position="332"/>
    </location>
</feature>
<dbReference type="EnsemblMetazoa" id="XM_012207843.1">
    <property type="protein sequence ID" value="XP_012063233.1"/>
    <property type="gene ID" value="LOC105626546"/>
</dbReference>
<keyword evidence="5 10" id="KW-0552">Olfaction</keyword>
<keyword evidence="2" id="KW-1003">Cell membrane</keyword>
<reference evidence="11" key="2">
    <citation type="submission" date="2016-04" db="UniProtKB">
        <authorList>
            <consortium name="EnsemblMetazoa"/>
        </authorList>
    </citation>
    <scope>IDENTIFICATION</scope>
</reference>
<dbReference type="InterPro" id="IPR004117">
    <property type="entry name" value="7tm6_olfct_rcpt"/>
</dbReference>
<dbReference type="PANTHER" id="PTHR21137">
    <property type="entry name" value="ODORANT RECEPTOR"/>
    <property type="match status" value="1"/>
</dbReference>
<keyword evidence="8 10" id="KW-0675">Receptor</keyword>
<evidence type="ECO:0000313" key="12">
    <source>
        <dbReference type="Proteomes" id="UP000005205"/>
    </source>
</evidence>
<dbReference type="PANTHER" id="PTHR21137:SF35">
    <property type="entry name" value="ODORANT RECEPTOR 19A-RELATED"/>
    <property type="match status" value="1"/>
</dbReference>
<keyword evidence="7 10" id="KW-0472">Membrane</keyword>
<keyword evidence="12" id="KW-1185">Reference proteome</keyword>
<dbReference type="EMBL" id="ADTU01004795">
    <property type="status" value="NOT_ANNOTATED_CDS"/>
    <property type="molecule type" value="Genomic_DNA"/>
</dbReference>
<accession>A0A158P0C5</accession>
<evidence type="ECO:0000256" key="8">
    <source>
        <dbReference type="ARBA" id="ARBA00023170"/>
    </source>
</evidence>
<proteinExistence type="inferred from homology"/>
<keyword evidence="3 10" id="KW-0716">Sensory transduction</keyword>
<dbReference type="Pfam" id="PF02949">
    <property type="entry name" value="7tm_6"/>
    <property type="match status" value="1"/>
</dbReference>
<sequence>MMNLKHDLRNVDFKHINNYSLQINQWCLKPIGAWPITSTSSTLEKIAAIVLIIFCSLTIAIVTVPCILYIILENQTIIAKIGAFGPLFHRIMGSISYWTLLKRSHDIHNCIQHMEIDWQLIQRIGDRETMLQYVKFGRFLAGISAAITQGGQLLFGTARAIKTTTIMVGNETFKTRPMTCPTYSKILDTRFSPINEIMLTIQFVSAFVVSSAIVSVCSLAGVFAMHACGQLNVLYAWLNELVIDYEEKGNQSVEQKLAAIVEHHLRALSFIARVESIMHKVCLVILMGCTLNMCLLGYYSIMNWGAFDAAKILSYITLYTSMGFNIFIFCYIGEILTEQCKNVGNVVYMINWYQLPHRTALCLILIIMQSSNVIKITAGKLVHLSIATFGDVIKTSMAYLNILRTMT</sequence>
<dbReference type="GO" id="GO:0005886">
    <property type="term" value="C:plasma membrane"/>
    <property type="evidence" value="ECO:0007669"/>
    <property type="project" value="UniProtKB-SubCell"/>
</dbReference>
<name>A0A158P0C5_ATTCE</name>
<comment type="similarity">
    <text evidence="10">Belongs to the insect chemoreceptor superfamily. Heteromeric odorant receptor channel (TC 1.A.69) family.</text>
</comment>
<keyword evidence="6 10" id="KW-1133">Transmembrane helix</keyword>
<evidence type="ECO:0000256" key="5">
    <source>
        <dbReference type="ARBA" id="ARBA00022725"/>
    </source>
</evidence>
<evidence type="ECO:0000256" key="10">
    <source>
        <dbReference type="RuleBase" id="RU351113"/>
    </source>
</evidence>
<dbReference type="GO" id="GO:0007165">
    <property type="term" value="P:signal transduction"/>
    <property type="evidence" value="ECO:0007669"/>
    <property type="project" value="UniProtKB-KW"/>
</dbReference>
<evidence type="ECO:0000256" key="7">
    <source>
        <dbReference type="ARBA" id="ARBA00023136"/>
    </source>
</evidence>
<dbReference type="AlphaFoldDB" id="A0A158P0C5"/>
<comment type="caution">
    <text evidence="10">Lacks conserved residue(s) required for the propagation of feature annotation.</text>
</comment>
<keyword evidence="9 10" id="KW-0807">Transducer</keyword>
<dbReference type="GO" id="GO:0004984">
    <property type="term" value="F:olfactory receptor activity"/>
    <property type="evidence" value="ECO:0007669"/>
    <property type="project" value="InterPro"/>
</dbReference>
<organism evidence="11 12">
    <name type="scientific">Atta cephalotes</name>
    <name type="common">Leafcutter ant</name>
    <dbReference type="NCBI Taxonomy" id="12957"/>
    <lineage>
        <taxon>Eukaryota</taxon>
        <taxon>Metazoa</taxon>
        <taxon>Ecdysozoa</taxon>
        <taxon>Arthropoda</taxon>
        <taxon>Hexapoda</taxon>
        <taxon>Insecta</taxon>
        <taxon>Pterygota</taxon>
        <taxon>Neoptera</taxon>
        <taxon>Endopterygota</taxon>
        <taxon>Hymenoptera</taxon>
        <taxon>Apocrita</taxon>
        <taxon>Aculeata</taxon>
        <taxon>Formicoidea</taxon>
        <taxon>Formicidae</taxon>
        <taxon>Myrmicinae</taxon>
        <taxon>Atta</taxon>
    </lineage>
</organism>
<reference evidence="12" key="1">
    <citation type="journal article" date="2011" name="PLoS Genet.">
        <title>The genome sequence of the leaf-cutter ant Atta cephalotes reveals insights into its obligate symbiotic lifestyle.</title>
        <authorList>
            <person name="Suen G."/>
            <person name="Teiling C."/>
            <person name="Li L."/>
            <person name="Holt C."/>
            <person name="Abouheif E."/>
            <person name="Bornberg-Bauer E."/>
            <person name="Bouffard P."/>
            <person name="Caldera E.J."/>
            <person name="Cash E."/>
            <person name="Cavanaugh A."/>
            <person name="Denas O."/>
            <person name="Elhaik E."/>
            <person name="Fave M.J."/>
            <person name="Gadau J."/>
            <person name="Gibson J.D."/>
            <person name="Graur D."/>
            <person name="Grubbs K.J."/>
            <person name="Hagen D.E."/>
            <person name="Harkins T.T."/>
            <person name="Helmkampf M."/>
            <person name="Hu H."/>
            <person name="Johnson B.R."/>
            <person name="Kim J."/>
            <person name="Marsh S.E."/>
            <person name="Moeller J.A."/>
            <person name="Munoz-Torres M.C."/>
            <person name="Murphy M.C."/>
            <person name="Naughton M.C."/>
            <person name="Nigam S."/>
            <person name="Overson R."/>
            <person name="Rajakumar R."/>
            <person name="Reese J.T."/>
            <person name="Scott J.J."/>
            <person name="Smith C.R."/>
            <person name="Tao S."/>
            <person name="Tsutsui N.D."/>
            <person name="Viljakainen L."/>
            <person name="Wissler L."/>
            <person name="Yandell M.D."/>
            <person name="Zimmer F."/>
            <person name="Taylor J."/>
            <person name="Slater S.C."/>
            <person name="Clifton S.W."/>
            <person name="Warren W.C."/>
            <person name="Elsik C.G."/>
            <person name="Smith C.D."/>
            <person name="Weinstock G.M."/>
            <person name="Gerardo N.M."/>
            <person name="Currie C.R."/>
        </authorList>
    </citation>
    <scope>NUCLEOTIDE SEQUENCE [LARGE SCALE GENOMIC DNA]</scope>
</reference>
<evidence type="ECO:0000256" key="3">
    <source>
        <dbReference type="ARBA" id="ARBA00022606"/>
    </source>
</evidence>